<evidence type="ECO:0000256" key="3">
    <source>
        <dbReference type="ARBA" id="ARBA00022692"/>
    </source>
</evidence>
<name>A0A443K2U0_9RHOB</name>
<evidence type="ECO:0000259" key="7">
    <source>
        <dbReference type="Pfam" id="PF00892"/>
    </source>
</evidence>
<feature type="transmembrane region" description="Helical" evidence="6">
    <location>
        <begin position="124"/>
        <end position="143"/>
    </location>
</feature>
<comment type="subcellular location">
    <subcellularLocation>
        <location evidence="1">Membrane</location>
        <topology evidence="1">Multi-pass membrane protein</topology>
    </subcellularLocation>
</comment>
<gene>
    <name evidence="8" type="ORF">D2T29_19240</name>
</gene>
<evidence type="ECO:0000256" key="4">
    <source>
        <dbReference type="ARBA" id="ARBA00022989"/>
    </source>
</evidence>
<feature type="transmembrane region" description="Helical" evidence="6">
    <location>
        <begin position="34"/>
        <end position="56"/>
    </location>
</feature>
<reference evidence="8 9" key="2">
    <citation type="submission" date="2019-01" db="EMBL/GenBank/DDBJ databases">
        <authorList>
            <person name="Li Y."/>
        </authorList>
    </citation>
    <scope>NUCLEOTIDE SEQUENCE [LARGE SCALE GENOMIC DNA]</scope>
    <source>
        <strain evidence="8 9">07D10-4-3</strain>
    </source>
</reference>
<feature type="transmembrane region" description="Helical" evidence="6">
    <location>
        <begin position="149"/>
        <end position="167"/>
    </location>
</feature>
<evidence type="ECO:0000313" key="8">
    <source>
        <dbReference type="EMBL" id="RWR27076.1"/>
    </source>
</evidence>
<dbReference type="RefSeq" id="WP_128233755.1">
    <property type="nucleotide sequence ID" value="NZ_SAUY01000035.1"/>
</dbReference>
<dbReference type="Pfam" id="PF00892">
    <property type="entry name" value="EamA"/>
    <property type="match status" value="2"/>
</dbReference>
<dbReference type="InterPro" id="IPR000620">
    <property type="entry name" value="EamA_dom"/>
</dbReference>
<feature type="transmembrane region" description="Helical" evidence="6">
    <location>
        <begin position="262"/>
        <end position="281"/>
    </location>
</feature>
<keyword evidence="3 6" id="KW-0812">Transmembrane</keyword>
<evidence type="ECO:0000256" key="2">
    <source>
        <dbReference type="ARBA" id="ARBA00009853"/>
    </source>
</evidence>
<feature type="domain" description="EamA" evidence="7">
    <location>
        <begin position="8"/>
        <end position="138"/>
    </location>
</feature>
<evidence type="ECO:0000313" key="9">
    <source>
        <dbReference type="Proteomes" id="UP000284451"/>
    </source>
</evidence>
<accession>A0A443K2U0</accession>
<feature type="transmembrane region" description="Helical" evidence="6">
    <location>
        <begin position="68"/>
        <end position="88"/>
    </location>
</feature>
<dbReference type="SUPFAM" id="SSF103481">
    <property type="entry name" value="Multidrug resistance efflux transporter EmrE"/>
    <property type="match status" value="2"/>
</dbReference>
<dbReference type="Proteomes" id="UP000284451">
    <property type="component" value="Unassembled WGS sequence"/>
</dbReference>
<evidence type="ECO:0000256" key="6">
    <source>
        <dbReference type="SAM" id="Phobius"/>
    </source>
</evidence>
<feature type="domain" description="EamA" evidence="7">
    <location>
        <begin position="148"/>
        <end position="278"/>
    </location>
</feature>
<dbReference type="AlphaFoldDB" id="A0A443K2U0"/>
<dbReference type="InterPro" id="IPR037185">
    <property type="entry name" value="EmrE-like"/>
</dbReference>
<reference evidence="8 9" key="1">
    <citation type="submission" date="2019-01" db="EMBL/GenBank/DDBJ databases">
        <title>Sinorhodobacter populi sp. nov. isolated from the symptomatic bark tissue of Populus euramericana canker.</title>
        <authorList>
            <person name="Xu G."/>
        </authorList>
    </citation>
    <scope>NUCLEOTIDE SEQUENCE [LARGE SCALE GENOMIC DNA]</scope>
    <source>
        <strain evidence="8 9">07D10-4-3</strain>
    </source>
</reference>
<feature type="transmembrane region" description="Helical" evidence="6">
    <location>
        <begin position="94"/>
        <end position="115"/>
    </location>
</feature>
<dbReference type="PANTHER" id="PTHR22911:SF6">
    <property type="entry name" value="SOLUTE CARRIER FAMILY 35 MEMBER G1"/>
    <property type="match status" value="1"/>
</dbReference>
<sequence>MKDHAALAGILIMGAVAVGTALDAAIVRLLAGEIHPVMLTFTRTLFGLLALVPFLVRRPEILRTRARFSHVLRAALKLGSLMTLFVALQNAPLATVTAISFAAPFFLALGAWLFLGEVPGLSRLTGLILGFVGILVILAPAIGVAQGSALLLAVASALMTALIQLMLKVMGRADSALTLVTWNLIVCTVLALVPATWFWTWPTAWQWAILAVQGAMGTLCQLGVTRALQLADASLVAPVDFLRLPMVALIGWVAFGQVPASATYWGGAIVFIGILVLTAGARGLRTSGADAEPL</sequence>
<protein>
    <submittedName>
        <fullName evidence="8">DMT family transporter</fullName>
    </submittedName>
</protein>
<dbReference type="PANTHER" id="PTHR22911">
    <property type="entry name" value="ACYL-MALONYL CONDENSING ENZYME-RELATED"/>
    <property type="match status" value="1"/>
</dbReference>
<comment type="caution">
    <text evidence="8">The sequence shown here is derived from an EMBL/GenBank/DDBJ whole genome shotgun (WGS) entry which is preliminary data.</text>
</comment>
<comment type="similarity">
    <text evidence="2">Belongs to the drug/metabolite transporter (DMT) superfamily. 10 TMS drug/metabolite exporter (DME) (TC 2.A.7.3) family.</text>
</comment>
<keyword evidence="5 6" id="KW-0472">Membrane</keyword>
<evidence type="ECO:0000256" key="1">
    <source>
        <dbReference type="ARBA" id="ARBA00004141"/>
    </source>
</evidence>
<organism evidence="8 9">
    <name type="scientific">Paenirhodobacter populi</name>
    <dbReference type="NCBI Taxonomy" id="2306993"/>
    <lineage>
        <taxon>Bacteria</taxon>
        <taxon>Pseudomonadati</taxon>
        <taxon>Pseudomonadota</taxon>
        <taxon>Alphaproteobacteria</taxon>
        <taxon>Rhodobacterales</taxon>
        <taxon>Rhodobacter group</taxon>
        <taxon>Paenirhodobacter</taxon>
    </lineage>
</organism>
<feature type="transmembrane region" description="Helical" evidence="6">
    <location>
        <begin position="179"/>
        <end position="199"/>
    </location>
</feature>
<keyword evidence="4 6" id="KW-1133">Transmembrane helix</keyword>
<dbReference type="GO" id="GO:0016020">
    <property type="term" value="C:membrane"/>
    <property type="evidence" value="ECO:0007669"/>
    <property type="project" value="UniProtKB-SubCell"/>
</dbReference>
<dbReference type="EMBL" id="SAUY01000035">
    <property type="protein sequence ID" value="RWR27076.1"/>
    <property type="molecule type" value="Genomic_DNA"/>
</dbReference>
<evidence type="ECO:0000256" key="5">
    <source>
        <dbReference type="ARBA" id="ARBA00023136"/>
    </source>
</evidence>
<proteinExistence type="inferred from homology"/>